<comment type="caution">
    <text evidence="5">The sequence shown here is derived from an EMBL/GenBank/DDBJ whole genome shotgun (WGS) entry which is preliminary data.</text>
</comment>
<dbReference type="RefSeq" id="WP_204942134.1">
    <property type="nucleotide sequence ID" value="NZ_JAFBBP010000001.1"/>
</dbReference>
<dbReference type="PANTHER" id="PTHR30408:SF12">
    <property type="entry name" value="TYPE I RESTRICTION ENZYME MJAVIII SPECIFICITY SUBUNIT"/>
    <property type="match status" value="1"/>
</dbReference>
<protein>
    <submittedName>
        <fullName evidence="5">Restriction endonuclease S subunit</fullName>
    </submittedName>
</protein>
<keyword evidence="5" id="KW-0378">Hydrolase</keyword>
<proteinExistence type="inferred from homology"/>
<dbReference type="InterPro" id="IPR052021">
    <property type="entry name" value="Type-I_RS_S_subunit"/>
</dbReference>
<keyword evidence="5" id="KW-0255">Endonuclease</keyword>
<dbReference type="PANTHER" id="PTHR30408">
    <property type="entry name" value="TYPE-1 RESTRICTION ENZYME ECOKI SPECIFICITY PROTEIN"/>
    <property type="match status" value="1"/>
</dbReference>
<dbReference type="SUPFAM" id="SSF116734">
    <property type="entry name" value="DNA methylase specificity domain"/>
    <property type="match status" value="2"/>
</dbReference>
<gene>
    <name evidence="5" type="ORF">JOD64_002214</name>
</gene>
<dbReference type="EMBL" id="JAFBBP010000001">
    <property type="protein sequence ID" value="MBM7490992.1"/>
    <property type="molecule type" value="Genomic_DNA"/>
</dbReference>
<reference evidence="5 6" key="1">
    <citation type="submission" date="2021-01" db="EMBL/GenBank/DDBJ databases">
        <title>Sequencing the genomes of 1000 actinobacteria strains.</title>
        <authorList>
            <person name="Klenk H.-P."/>
        </authorList>
    </citation>
    <scope>NUCLEOTIDE SEQUENCE [LARGE SCALE GENOMIC DNA]</scope>
    <source>
        <strain evidence="5 6">DSM 100204</strain>
    </source>
</reference>
<keyword evidence="5" id="KW-0540">Nuclease</keyword>
<name>A0ABS2LS84_9ACTN</name>
<evidence type="ECO:0000256" key="3">
    <source>
        <dbReference type="ARBA" id="ARBA00023125"/>
    </source>
</evidence>
<dbReference type="Gene3D" id="3.90.220.20">
    <property type="entry name" value="DNA methylase specificity domains"/>
    <property type="match status" value="2"/>
</dbReference>
<dbReference type="Proteomes" id="UP000764837">
    <property type="component" value="Unassembled WGS sequence"/>
</dbReference>
<dbReference type="Pfam" id="PF01420">
    <property type="entry name" value="Methylase_S"/>
    <property type="match status" value="1"/>
</dbReference>
<evidence type="ECO:0000259" key="4">
    <source>
        <dbReference type="Pfam" id="PF01420"/>
    </source>
</evidence>
<evidence type="ECO:0000256" key="2">
    <source>
        <dbReference type="ARBA" id="ARBA00022747"/>
    </source>
</evidence>
<dbReference type="InterPro" id="IPR044946">
    <property type="entry name" value="Restrct_endonuc_typeI_TRD_sf"/>
</dbReference>
<evidence type="ECO:0000256" key="1">
    <source>
        <dbReference type="ARBA" id="ARBA00010923"/>
    </source>
</evidence>
<dbReference type="GO" id="GO:0004519">
    <property type="term" value="F:endonuclease activity"/>
    <property type="evidence" value="ECO:0007669"/>
    <property type="project" value="UniProtKB-KW"/>
</dbReference>
<evidence type="ECO:0000313" key="5">
    <source>
        <dbReference type="EMBL" id="MBM7490992.1"/>
    </source>
</evidence>
<organism evidence="5 6">
    <name type="scientific">Micromonospora luteifusca</name>
    <dbReference type="NCBI Taxonomy" id="709860"/>
    <lineage>
        <taxon>Bacteria</taxon>
        <taxon>Bacillati</taxon>
        <taxon>Actinomycetota</taxon>
        <taxon>Actinomycetes</taxon>
        <taxon>Micromonosporales</taxon>
        <taxon>Micromonosporaceae</taxon>
        <taxon>Micromonospora</taxon>
    </lineage>
</organism>
<comment type="similarity">
    <text evidence="1">Belongs to the type-I restriction system S methylase family.</text>
</comment>
<feature type="domain" description="Type I restriction modification DNA specificity" evidence="4">
    <location>
        <begin position="5"/>
        <end position="183"/>
    </location>
</feature>
<keyword evidence="3" id="KW-0238">DNA-binding</keyword>
<dbReference type="InterPro" id="IPR000055">
    <property type="entry name" value="Restrct_endonuc_typeI_TRD"/>
</dbReference>
<keyword evidence="6" id="KW-1185">Reference proteome</keyword>
<evidence type="ECO:0000313" key="6">
    <source>
        <dbReference type="Proteomes" id="UP000764837"/>
    </source>
</evidence>
<keyword evidence="2" id="KW-0680">Restriction system</keyword>
<dbReference type="CDD" id="cd17249">
    <property type="entry name" value="RMtype1_S_EcoR124I-TRD2-CR2_like"/>
    <property type="match status" value="1"/>
</dbReference>
<sequence>MHELPEDWMSVRLRDTGTWLSGGTPSTDEPRFWGGDLPWISAASLKEFDIHDSDRRLTKSGSLAGTRLVPDGSVLFVVRGMSLKKEFRVGVTRKRVAFGQDCKAIVPRPGIDARFLALAMKVRTREILSMVDEAGHGTGRLPTDLIAKLEVGIPPFPEQRQIVEVLDSVDARFHLEGQTVAKLRALQEGVVEALLASLVADTLPLGEHLALPPKNGFSPQEADEWTGLQALGLGCLTPNGFQARQLKNVPVLDGRNSGALLADGDLLMSRANTRDLVGLAGVYRDVGTPCIYPDLMMRLVVGRGCRSEYLELVLRSANVRRQIQAYSQGTSESMVKISGSSVRRLLVAIPHLVEQDRILAVVEATKNEIESHLKEQHKLYLLKQGLMEDLLFGRVRTAAAEAVR</sequence>
<accession>A0ABS2LS84</accession>